<protein>
    <submittedName>
        <fullName evidence="3">Uncharacterized protein</fullName>
    </submittedName>
</protein>
<feature type="region of interest" description="Disordered" evidence="1">
    <location>
        <begin position="28"/>
        <end position="69"/>
    </location>
</feature>
<feature type="chain" id="PRO_5041919834" evidence="2">
    <location>
        <begin position="24"/>
        <end position="174"/>
    </location>
</feature>
<feature type="compositionally biased region" description="Basic and acidic residues" evidence="1">
    <location>
        <begin position="30"/>
        <end position="55"/>
    </location>
</feature>
<keyword evidence="2" id="KW-0732">Signal</keyword>
<accession>A0AAD3CKH5</accession>
<keyword evidence="4" id="KW-1185">Reference proteome</keyword>
<comment type="caution">
    <text evidence="3">The sequence shown here is derived from an EMBL/GenBank/DDBJ whole genome shotgun (WGS) entry which is preliminary data.</text>
</comment>
<evidence type="ECO:0000256" key="2">
    <source>
        <dbReference type="SAM" id="SignalP"/>
    </source>
</evidence>
<dbReference type="EMBL" id="BLLK01000023">
    <property type="protein sequence ID" value="GFH47573.1"/>
    <property type="molecule type" value="Genomic_DNA"/>
</dbReference>
<dbReference type="AlphaFoldDB" id="A0AAD3CKH5"/>
<feature type="signal peptide" evidence="2">
    <location>
        <begin position="1"/>
        <end position="23"/>
    </location>
</feature>
<proteinExistence type="predicted"/>
<evidence type="ECO:0000313" key="3">
    <source>
        <dbReference type="EMBL" id="GFH47573.1"/>
    </source>
</evidence>
<reference evidence="3 4" key="1">
    <citation type="journal article" date="2021" name="Sci. Rep.">
        <title>The genome of the diatom Chaetoceros tenuissimus carries an ancient integrated fragment of an extant virus.</title>
        <authorList>
            <person name="Hongo Y."/>
            <person name="Kimura K."/>
            <person name="Takaki Y."/>
            <person name="Yoshida Y."/>
            <person name="Baba S."/>
            <person name="Kobayashi G."/>
            <person name="Nagasaki K."/>
            <person name="Hano T."/>
            <person name="Tomaru Y."/>
        </authorList>
    </citation>
    <scope>NUCLEOTIDE SEQUENCE [LARGE SCALE GENOMIC DNA]</scope>
    <source>
        <strain evidence="3 4">NIES-3715</strain>
    </source>
</reference>
<sequence length="174" mass="19741">MKSFKRLLAIHVLLFSLVEISIAAKSSLRNTRDEENNEDNTHRLGENLDAKEGEHSSISGNRRLANGHNIFSPENKVKYSPNFLEKEKGQCPICSETGKECRGTCITTGNPANIGCFECIGYILEDYGNGPVFRCETPSRYYVVKSVDEKFLYHYNVYEMLRSGDVISYLMLQI</sequence>
<name>A0AAD3CKH5_9STRA</name>
<dbReference type="Proteomes" id="UP001054902">
    <property type="component" value="Unassembled WGS sequence"/>
</dbReference>
<organism evidence="3 4">
    <name type="scientific">Chaetoceros tenuissimus</name>
    <dbReference type="NCBI Taxonomy" id="426638"/>
    <lineage>
        <taxon>Eukaryota</taxon>
        <taxon>Sar</taxon>
        <taxon>Stramenopiles</taxon>
        <taxon>Ochrophyta</taxon>
        <taxon>Bacillariophyta</taxon>
        <taxon>Coscinodiscophyceae</taxon>
        <taxon>Chaetocerotophycidae</taxon>
        <taxon>Chaetocerotales</taxon>
        <taxon>Chaetocerotaceae</taxon>
        <taxon>Chaetoceros</taxon>
    </lineage>
</organism>
<evidence type="ECO:0000256" key="1">
    <source>
        <dbReference type="SAM" id="MobiDB-lite"/>
    </source>
</evidence>
<evidence type="ECO:0000313" key="4">
    <source>
        <dbReference type="Proteomes" id="UP001054902"/>
    </source>
</evidence>
<gene>
    <name evidence="3" type="ORF">CTEN210_04048</name>
</gene>